<dbReference type="SMART" id="SM00355">
    <property type="entry name" value="ZnF_C2H2"/>
    <property type="match status" value="5"/>
</dbReference>
<evidence type="ECO:0000259" key="8">
    <source>
        <dbReference type="PROSITE" id="PS50157"/>
    </source>
</evidence>
<dbReference type="InterPro" id="IPR036236">
    <property type="entry name" value="Znf_C2H2_sf"/>
</dbReference>
<dbReference type="EMBL" id="GDRN01055833">
    <property type="protein sequence ID" value="JAI65910.1"/>
    <property type="molecule type" value="Transcribed_RNA"/>
</dbReference>
<keyword evidence="4 7" id="KW-0863">Zinc-finger</keyword>
<feature type="domain" description="C2H2-type" evidence="8">
    <location>
        <begin position="261"/>
        <end position="288"/>
    </location>
</feature>
<keyword evidence="3" id="KW-0677">Repeat</keyword>
<dbReference type="PROSITE" id="PS00028">
    <property type="entry name" value="ZINC_FINGER_C2H2_1"/>
    <property type="match status" value="2"/>
</dbReference>
<keyword evidence="6" id="KW-0539">Nucleus</keyword>
<keyword evidence="5" id="KW-0862">Zinc</keyword>
<organism evidence="9">
    <name type="scientific">Scylla olivacea</name>
    <name type="common">Orange mud crab</name>
    <name type="synonym">Cancer olivacea</name>
    <dbReference type="NCBI Taxonomy" id="85551"/>
    <lineage>
        <taxon>Eukaryota</taxon>
        <taxon>Metazoa</taxon>
        <taxon>Ecdysozoa</taxon>
        <taxon>Arthropoda</taxon>
        <taxon>Crustacea</taxon>
        <taxon>Multicrustacea</taxon>
        <taxon>Malacostraca</taxon>
        <taxon>Eumalacostraca</taxon>
        <taxon>Eucarida</taxon>
        <taxon>Decapoda</taxon>
        <taxon>Pleocyemata</taxon>
        <taxon>Brachyura</taxon>
        <taxon>Eubrachyura</taxon>
        <taxon>Portunoidea</taxon>
        <taxon>Portunidae</taxon>
        <taxon>Portuninae</taxon>
        <taxon>Scylla</taxon>
    </lineage>
</organism>
<proteinExistence type="predicted"/>
<dbReference type="InterPro" id="IPR013087">
    <property type="entry name" value="Znf_C2H2_type"/>
</dbReference>
<evidence type="ECO:0000256" key="5">
    <source>
        <dbReference type="ARBA" id="ARBA00022833"/>
    </source>
</evidence>
<evidence type="ECO:0000256" key="6">
    <source>
        <dbReference type="ARBA" id="ARBA00023242"/>
    </source>
</evidence>
<dbReference type="EMBL" id="GDRN01055834">
    <property type="protein sequence ID" value="JAI65909.1"/>
    <property type="molecule type" value="Transcribed_RNA"/>
</dbReference>
<dbReference type="GO" id="GO:0008270">
    <property type="term" value="F:zinc ion binding"/>
    <property type="evidence" value="ECO:0007669"/>
    <property type="project" value="UniProtKB-KW"/>
</dbReference>
<evidence type="ECO:0000256" key="1">
    <source>
        <dbReference type="ARBA" id="ARBA00004123"/>
    </source>
</evidence>
<dbReference type="PROSITE" id="PS50157">
    <property type="entry name" value="ZINC_FINGER_C2H2_2"/>
    <property type="match status" value="3"/>
</dbReference>
<dbReference type="PANTHER" id="PTHR24394">
    <property type="entry name" value="ZINC FINGER PROTEIN"/>
    <property type="match status" value="1"/>
</dbReference>
<keyword evidence="2" id="KW-0479">Metal-binding</keyword>
<dbReference type="FunFam" id="3.30.160.60:FF:002343">
    <property type="entry name" value="Zinc finger protein 33A"/>
    <property type="match status" value="1"/>
</dbReference>
<sequence length="352" mass="40356">MGSFVTLSVQALKHLLEACHNCAGGNPAKLCIDNISERLGKETVHPFSFLCCETIISIDGVIWHSEDVTLDNITSKAQLRHQPVYERQNPAVMNKEFNDFVDISLKCEDGVKSIIDEDDASCKIVLEKDPLLLDESLALHTNTSGCGSEGQAQEYDTKSVNKGLRKKFVGILEKQDVLGMNISSEQNKFPGCTKGKKYPEIFACEFCGKTFKGKERAYQFYYHRNREHTHEMSFKCDVCSKEFWGDRELLAHRTQHKDQGHVCHICGQKFNASKNLKVHLLIHVPIREHVCHYCNKPFRRKDHLTVHERIHTGIRPYQCQWCDSGYPQKHQLKLHIRKCPILRQTDAKLYGT</sequence>
<accession>A0A0P4WIR8</accession>
<dbReference type="SUPFAM" id="SSF57667">
    <property type="entry name" value="beta-beta-alpha zinc fingers"/>
    <property type="match status" value="3"/>
</dbReference>
<dbReference type="AlphaFoldDB" id="A0A0P4WIR8"/>
<evidence type="ECO:0000313" key="9">
    <source>
        <dbReference type="EMBL" id="JAI65910.1"/>
    </source>
</evidence>
<feature type="domain" description="C2H2-type" evidence="8">
    <location>
        <begin position="289"/>
        <end position="316"/>
    </location>
</feature>
<name>A0A0P4WIR8_SCYOL</name>
<protein>
    <recommendedName>
        <fullName evidence="8">C2H2-type domain-containing protein</fullName>
    </recommendedName>
</protein>
<reference evidence="9" key="1">
    <citation type="submission" date="2015-09" db="EMBL/GenBank/DDBJ databases">
        <title>Scylla olivacea transcriptome.</title>
        <authorList>
            <person name="Ikhwanuddin M."/>
        </authorList>
    </citation>
    <scope>NUCLEOTIDE SEQUENCE</scope>
</reference>
<dbReference type="Pfam" id="PF00096">
    <property type="entry name" value="zf-C2H2"/>
    <property type="match status" value="2"/>
</dbReference>
<evidence type="ECO:0000256" key="2">
    <source>
        <dbReference type="ARBA" id="ARBA00022723"/>
    </source>
</evidence>
<dbReference type="PANTHER" id="PTHR24394:SF29">
    <property type="entry name" value="MYONEURIN"/>
    <property type="match status" value="1"/>
</dbReference>
<feature type="domain" description="C2H2-type" evidence="8">
    <location>
        <begin position="234"/>
        <end position="261"/>
    </location>
</feature>
<dbReference type="GO" id="GO:0005634">
    <property type="term" value="C:nucleus"/>
    <property type="evidence" value="ECO:0007669"/>
    <property type="project" value="UniProtKB-SubCell"/>
</dbReference>
<dbReference type="GO" id="GO:0000981">
    <property type="term" value="F:DNA-binding transcription factor activity, RNA polymerase II-specific"/>
    <property type="evidence" value="ECO:0007669"/>
    <property type="project" value="TreeGrafter"/>
</dbReference>
<evidence type="ECO:0000256" key="4">
    <source>
        <dbReference type="ARBA" id="ARBA00022771"/>
    </source>
</evidence>
<dbReference type="Gene3D" id="3.30.160.60">
    <property type="entry name" value="Classic Zinc Finger"/>
    <property type="match status" value="4"/>
</dbReference>
<evidence type="ECO:0000256" key="7">
    <source>
        <dbReference type="PROSITE-ProRule" id="PRU00042"/>
    </source>
</evidence>
<comment type="subcellular location">
    <subcellularLocation>
        <location evidence="1">Nucleus</location>
    </subcellularLocation>
</comment>
<evidence type="ECO:0000256" key="3">
    <source>
        <dbReference type="ARBA" id="ARBA00022737"/>
    </source>
</evidence>